<evidence type="ECO:0000256" key="1">
    <source>
        <dbReference type="ARBA" id="ARBA00001946"/>
    </source>
</evidence>
<dbReference type="PANTHER" id="PTHR33571">
    <property type="entry name" value="SSL8005 PROTEIN"/>
    <property type="match status" value="1"/>
</dbReference>
<name>A0A6G4WLP3_9HYPH</name>
<keyword evidence="4" id="KW-0548">Nucleotidyltransferase</keyword>
<dbReference type="PANTHER" id="PTHR33571:SF12">
    <property type="entry name" value="BSL3053 PROTEIN"/>
    <property type="match status" value="1"/>
</dbReference>
<dbReference type="EMBL" id="JAAKZF010000081">
    <property type="protein sequence ID" value="NGO55126.1"/>
    <property type="molecule type" value="Genomic_DNA"/>
</dbReference>
<dbReference type="SUPFAM" id="SSF81301">
    <property type="entry name" value="Nucleotidyltransferase"/>
    <property type="match status" value="1"/>
</dbReference>
<keyword evidence="6" id="KW-0547">Nucleotide-binding</keyword>
<dbReference type="RefSeq" id="WP_165033487.1">
    <property type="nucleotide sequence ID" value="NZ_JAAKZF010000081.1"/>
</dbReference>
<dbReference type="AlphaFoldDB" id="A0A6G4WLP3"/>
<evidence type="ECO:0000256" key="9">
    <source>
        <dbReference type="ARBA" id="ARBA00038276"/>
    </source>
</evidence>
<dbReference type="GO" id="GO:0005524">
    <property type="term" value="F:ATP binding"/>
    <property type="evidence" value="ECO:0007669"/>
    <property type="project" value="UniProtKB-KW"/>
</dbReference>
<accession>A0A6G4WLP3</accession>
<reference evidence="11 12" key="1">
    <citation type="submission" date="2020-02" db="EMBL/GenBank/DDBJ databases">
        <title>Genome sequence of strain CCNWXJ40-4.</title>
        <authorList>
            <person name="Gao J."/>
            <person name="Sun J."/>
        </authorList>
    </citation>
    <scope>NUCLEOTIDE SEQUENCE [LARGE SCALE GENOMIC DNA]</scope>
    <source>
        <strain evidence="11 12">CCNWXJ 40-4</strain>
    </source>
</reference>
<protein>
    <submittedName>
        <fullName evidence="11">Nucleotidyltransferase domain-containing protein</fullName>
    </submittedName>
</protein>
<dbReference type="InterPro" id="IPR043519">
    <property type="entry name" value="NT_sf"/>
</dbReference>
<organism evidence="11 12">
    <name type="scientific">Allomesorhizobium camelthorni</name>
    <dbReference type="NCBI Taxonomy" id="475069"/>
    <lineage>
        <taxon>Bacteria</taxon>
        <taxon>Pseudomonadati</taxon>
        <taxon>Pseudomonadota</taxon>
        <taxon>Alphaproteobacteria</taxon>
        <taxon>Hyphomicrobiales</taxon>
        <taxon>Phyllobacteriaceae</taxon>
        <taxon>Allomesorhizobium</taxon>
    </lineage>
</organism>
<dbReference type="Pfam" id="PF01909">
    <property type="entry name" value="NTP_transf_2"/>
    <property type="match status" value="1"/>
</dbReference>
<evidence type="ECO:0000256" key="7">
    <source>
        <dbReference type="ARBA" id="ARBA00022840"/>
    </source>
</evidence>
<dbReference type="InterPro" id="IPR002934">
    <property type="entry name" value="Polymerase_NTP_transf_dom"/>
</dbReference>
<evidence type="ECO:0000256" key="6">
    <source>
        <dbReference type="ARBA" id="ARBA00022741"/>
    </source>
</evidence>
<keyword evidence="8" id="KW-0460">Magnesium</keyword>
<keyword evidence="7" id="KW-0067">ATP-binding</keyword>
<proteinExistence type="inferred from homology"/>
<comment type="cofactor">
    <cofactor evidence="1">
        <name>Mg(2+)</name>
        <dbReference type="ChEBI" id="CHEBI:18420"/>
    </cofactor>
</comment>
<keyword evidence="3" id="KW-0808">Transferase</keyword>
<dbReference type="GO" id="GO:0046872">
    <property type="term" value="F:metal ion binding"/>
    <property type="evidence" value="ECO:0007669"/>
    <property type="project" value="UniProtKB-KW"/>
</dbReference>
<evidence type="ECO:0000256" key="5">
    <source>
        <dbReference type="ARBA" id="ARBA00022723"/>
    </source>
</evidence>
<gene>
    <name evidence="11" type="ORF">G6N73_29250</name>
</gene>
<evidence type="ECO:0000256" key="4">
    <source>
        <dbReference type="ARBA" id="ARBA00022695"/>
    </source>
</evidence>
<comment type="caution">
    <text evidence="11">The sequence shown here is derived from an EMBL/GenBank/DDBJ whole genome shotgun (WGS) entry which is preliminary data.</text>
</comment>
<dbReference type="InterPro" id="IPR052038">
    <property type="entry name" value="Type-VII_TA_antitoxin"/>
</dbReference>
<keyword evidence="2" id="KW-1277">Toxin-antitoxin system</keyword>
<evidence type="ECO:0000256" key="2">
    <source>
        <dbReference type="ARBA" id="ARBA00022649"/>
    </source>
</evidence>
<keyword evidence="12" id="KW-1185">Reference proteome</keyword>
<feature type="domain" description="Polymerase nucleotidyl transferase" evidence="10">
    <location>
        <begin position="15"/>
        <end position="93"/>
    </location>
</feature>
<dbReference type="Gene3D" id="3.30.460.10">
    <property type="entry name" value="Beta Polymerase, domain 2"/>
    <property type="match status" value="1"/>
</dbReference>
<evidence type="ECO:0000256" key="8">
    <source>
        <dbReference type="ARBA" id="ARBA00022842"/>
    </source>
</evidence>
<evidence type="ECO:0000256" key="3">
    <source>
        <dbReference type="ARBA" id="ARBA00022679"/>
    </source>
</evidence>
<dbReference type="GO" id="GO:0016779">
    <property type="term" value="F:nucleotidyltransferase activity"/>
    <property type="evidence" value="ECO:0007669"/>
    <property type="project" value="UniProtKB-KW"/>
</dbReference>
<sequence>MQRDVLVQKLKTLRPDLSVEGVTHVALFGSRARGDYSEQSDLDLLLEVDLASRFSILNLVGVERIVEKATGIPANAFMRRSLDDSFRDSIKNDVVEIF</sequence>
<evidence type="ECO:0000313" key="12">
    <source>
        <dbReference type="Proteomes" id="UP001642900"/>
    </source>
</evidence>
<keyword evidence="5" id="KW-0479">Metal-binding</keyword>
<comment type="similarity">
    <text evidence="9">Belongs to the MntA antitoxin family.</text>
</comment>
<evidence type="ECO:0000259" key="10">
    <source>
        <dbReference type="Pfam" id="PF01909"/>
    </source>
</evidence>
<evidence type="ECO:0000313" key="11">
    <source>
        <dbReference type="EMBL" id="NGO55126.1"/>
    </source>
</evidence>
<dbReference type="Proteomes" id="UP001642900">
    <property type="component" value="Unassembled WGS sequence"/>
</dbReference>